<keyword evidence="4" id="KW-1185">Reference proteome</keyword>
<proteinExistence type="predicted"/>
<name>A0A1Q9DK84_SYMMI</name>
<sequence length="2096" mass="223299">MSVFVSSADANAAAQLRAYATESDWHGVAREQGVHKLFLQFFSAPPVTSSEFECECMALAQGEVAQIGWQARDSRAKIEKATEDTMETWAAVPPSIEQALGTAQGTASGTVMLADKHRTFMEATAAAAAQESGGEAAADPVVDTDPAILRSLVTPTGHGHLLPWLATDEHRSNINFEATPGMDAATSKAAPRKLGQELATFAADVESKIAGSTSATPPTNQTRMLETPAVVLGLDAPVQRASDESMTGTLQLTWLHGAGPKSLDLTNVGSLLMEAVRLLLGDVDLEAAHDPRRGLLVNADLGCALPGSPAACPLARLQPPLDALGVHAWHSTVRKPTVRKTCFARCVATTAARTACWAGGLDMFAEQPESRRRGTTAGNPPPWCAGDGYDPHRGRRVGEATNPGPPFERAVEMPPVPCRPGADIRNQRARPLHALAQMRLLPDGPPSPAGTISDTLDEDTPYASPDATPRHQPPVPRTGSFTAGDQAPVQSGEATPGFTPPQSPQRDVALPWQDTRPPSVQPGQRCSWLFVPLLHAGAGHFTNAAEEAWHARPGFGTRFAELAAALRRAPGVSPATLLRLLRAAADCEDVEVGAVAAEADGLEPAAAQLSALLPDAPLPVSAAVLVCMAPDGYLTAPAQSALLDAYGGGALAAAAQALADDVRATFAPLRDPVDLREELRHPTPTLQDVPPFMRAAVRNALTSALARLRAAHAAGHCTGPGASRAWKLFLFTPRMLLARTEQRGSQGRAELLGRAAAFQRGDWIQLLQSARRVSRPAHDTPTLPPDEVAERKRHQACAKVRQGELSRARQVLTACDLAPGTEATWAALTDPARRPPEARTAIDPDILQHQPSQPVHLTTGAVAAALRSARRGSAPGLSAMCAEHLKFLLQDGEAIELLAEASTLLAQARVPADVCKAIAMARRAALRKADGGVRGIATGDMFRRLVSKAPAREWVEKFDHATRPFQFALQARAGTDALAAHVRAALATRRGCEQGDALAPARFALGQHDALQKAAEALHPGDSLIAVLDDLYVVTMPSRAKAALDATVRAVEDQCGIASNLGKTRGIAAEAGPAPPGIAELGDDVWRGDKPDAQRGVVVLGSPLGHPAFVQAWAEERLRAEQGLLDQLPKRHFGSSELAQARLLKLKLLEKVRKRERGLRADFRGMVVLTPVLAAGLRWLVEAAGRAVPAAAQLPTGCREVRMGELTRARQLLTASEPAPGDEATFRALRDPLRPTVEAEALETGKRDRACAKVRMGELTRARQVLTASELAPGDEATFRALTDPLRRPPEPRAAIPAEAPQHAPAQQVRLTAKAVASALRDTRRGGAAGLSGMRAEHLKLLLQDLTSVDLLAETATRLARAQVPADIADGLARTRLTALRKTDGGVRGIATGDSFRRLVSRTLAKEWAAIFDRATRPYQFALQARAGTDALAAHVRAALALRPDAVLVSLNERSAYDCMSRAAFLTKLQEVAPELLPFVRMFYGRPSTYSWWDDQGRCRDVKQVEGCEQGDPLAPALFALGQHDALHRAAAGLHPDDSLVAFLDDIYITTTPSRARTSLDMTVKAVVDHCGIGSNLGKTRAIGARGGPPPPGIAELGDEVWRGDLCPEQRGIVVLGTPIGHQDFVQAWAARRLEEEERLLSQLPKLPDLQCSWLLLLLCASPRANHALRTVPPLEIQAYARAHDQAIWHTLKQCLGGAAEAEAPHAKTLATLPAHLGGLGIQSAERASPAAYWAGLADALPVIQARLPAFAERYQAALESGGGDVPSLRAAADSRELLQAEGQGWRPAQAGEQSSKEPARSHQSTPAPATGRMDGSFTVVVDCHTMEPATTLTPQAMQLALRRRLRMPLPISHGRCGPTHGCGGQVDRFGDHALACPRTGLLARRAKTLEHAWVRVAREAVGAEGQVVPQQWLVHTTAPGVHADDRRRLDVVIYGATTNGTALCCDATLVSPLTRTGQLQPCTADLDGAALRTAERRKEATYPELRSEGPQRLVVLGSEVGGRFNSDAHGLLRDLVRVRACRAPPALRAAAASGWTRRWWSILSVAVQQAVTSTALGRPWPLPPHAARATGPPLDRLLDLAEAEGPSRLPLRPAP</sequence>
<feature type="region of interest" description="Disordered" evidence="1">
    <location>
        <begin position="1281"/>
        <end position="1308"/>
    </location>
</feature>
<protein>
    <submittedName>
        <fullName evidence="3">132 kDa protein</fullName>
    </submittedName>
</protein>
<comment type="caution">
    <text evidence="3">The sequence shown here is derived from an EMBL/GenBank/DDBJ whole genome shotgun (WGS) entry which is preliminary data.</text>
</comment>
<evidence type="ECO:0000256" key="1">
    <source>
        <dbReference type="SAM" id="MobiDB-lite"/>
    </source>
</evidence>
<reference evidence="3 4" key="1">
    <citation type="submission" date="2016-02" db="EMBL/GenBank/DDBJ databases">
        <title>Genome analysis of coral dinoflagellate symbionts highlights evolutionary adaptations to a symbiotic lifestyle.</title>
        <authorList>
            <person name="Aranda M."/>
            <person name="Li Y."/>
            <person name="Liew Y.J."/>
            <person name="Baumgarten S."/>
            <person name="Simakov O."/>
            <person name="Wilson M."/>
            <person name="Piel J."/>
            <person name="Ashoor H."/>
            <person name="Bougouffa S."/>
            <person name="Bajic V.B."/>
            <person name="Ryu T."/>
            <person name="Ravasi T."/>
            <person name="Bayer T."/>
            <person name="Micklem G."/>
            <person name="Kim H."/>
            <person name="Bhak J."/>
            <person name="Lajeunesse T.C."/>
            <person name="Voolstra C.R."/>
        </authorList>
    </citation>
    <scope>NUCLEOTIDE SEQUENCE [LARGE SCALE GENOMIC DNA]</scope>
    <source>
        <strain evidence="3 4">CCMP2467</strain>
    </source>
</reference>
<feature type="region of interest" description="Disordered" evidence="1">
    <location>
        <begin position="1781"/>
        <end position="1814"/>
    </location>
</feature>
<feature type="compositionally biased region" description="Polar residues" evidence="1">
    <location>
        <begin position="479"/>
        <end position="493"/>
    </location>
</feature>
<accession>A0A1Q9DK84</accession>
<dbReference type="EMBL" id="LSRX01000499">
    <property type="protein sequence ID" value="OLP95571.1"/>
    <property type="molecule type" value="Genomic_DNA"/>
</dbReference>
<organism evidence="3 4">
    <name type="scientific">Symbiodinium microadriaticum</name>
    <name type="common">Dinoflagellate</name>
    <name type="synonym">Zooxanthella microadriatica</name>
    <dbReference type="NCBI Taxonomy" id="2951"/>
    <lineage>
        <taxon>Eukaryota</taxon>
        <taxon>Sar</taxon>
        <taxon>Alveolata</taxon>
        <taxon>Dinophyceae</taxon>
        <taxon>Suessiales</taxon>
        <taxon>Symbiodiniaceae</taxon>
        <taxon>Symbiodinium</taxon>
    </lineage>
</organism>
<feature type="compositionally biased region" description="Low complexity" evidence="1">
    <location>
        <begin position="1293"/>
        <end position="1308"/>
    </location>
</feature>
<feature type="domain" description="Reverse transcriptase" evidence="2">
    <location>
        <begin position="1361"/>
        <end position="1620"/>
    </location>
</feature>
<gene>
    <name evidence="3" type="ORF">AK812_SmicGene22329</name>
</gene>
<feature type="region of interest" description="Disordered" evidence="1">
    <location>
        <begin position="399"/>
        <end position="423"/>
    </location>
</feature>
<dbReference type="PANTHER" id="PTHR48462">
    <property type="entry name" value="PROTEIN, PUTATIVE-RELATED"/>
    <property type="match status" value="1"/>
</dbReference>
<evidence type="ECO:0000259" key="2">
    <source>
        <dbReference type="PROSITE" id="PS50878"/>
    </source>
</evidence>
<evidence type="ECO:0000313" key="4">
    <source>
        <dbReference type="Proteomes" id="UP000186817"/>
    </source>
</evidence>
<dbReference type="Proteomes" id="UP000186817">
    <property type="component" value="Unassembled WGS sequence"/>
</dbReference>
<dbReference type="OrthoDB" id="449313at2759"/>
<dbReference type="PROSITE" id="PS50878">
    <property type="entry name" value="RT_POL"/>
    <property type="match status" value="1"/>
</dbReference>
<evidence type="ECO:0000313" key="3">
    <source>
        <dbReference type="EMBL" id="OLP95571.1"/>
    </source>
</evidence>
<dbReference type="PANTHER" id="PTHR48462:SF1">
    <property type="entry name" value="PROTEIN, PUTATIVE-RELATED"/>
    <property type="match status" value="1"/>
</dbReference>
<dbReference type="InterPro" id="IPR000477">
    <property type="entry name" value="RT_dom"/>
</dbReference>
<feature type="region of interest" description="Disordered" evidence="1">
    <location>
        <begin position="439"/>
        <end position="521"/>
    </location>
</feature>